<dbReference type="GO" id="GO:0008049">
    <property type="term" value="P:male courtship behavior"/>
    <property type="evidence" value="ECO:0007669"/>
    <property type="project" value="TreeGrafter"/>
</dbReference>
<comment type="subcellular location">
    <subcellularLocation>
        <location evidence="1 8">Cell membrane</location>
        <topology evidence="1 8">Multi-pass membrane protein</topology>
    </subcellularLocation>
</comment>
<evidence type="ECO:0000256" key="2">
    <source>
        <dbReference type="ARBA" id="ARBA00022475"/>
    </source>
</evidence>
<feature type="transmembrane region" description="Helical" evidence="8">
    <location>
        <begin position="384"/>
        <end position="406"/>
    </location>
</feature>
<feature type="transmembrane region" description="Helical" evidence="8">
    <location>
        <begin position="273"/>
        <end position="295"/>
    </location>
</feature>
<dbReference type="Pfam" id="PF08395">
    <property type="entry name" value="7tm_7"/>
    <property type="match status" value="1"/>
</dbReference>
<dbReference type="GO" id="GO:0050909">
    <property type="term" value="P:sensory perception of taste"/>
    <property type="evidence" value="ECO:0007669"/>
    <property type="project" value="InterPro"/>
</dbReference>
<sequence length="549" mass="62826">MQLVNHFKNTFTNIIKDTSLMSRKTRIQWNNSDKQQMANRMSNKSIEVDTYNVNSNGTNNKSVNSDLYQAVFPIYYLSKLSGVFPTRFVGQISGRYQGRLSVIDSIYSVCLLVSLISAEIWGFWRDLRDGWEHSTRLKSQNAIIVTTSDVMGIMSLTASSIIGSILCWKHVRTIIDKLVDDTALRIKYRSAPHYFLPPRSSPPRSHANTYVCASCDEKLGIVSPKKIRRYTILLTLCSLLYSIIISCLDIYIWNYETKLNRKLNDKGPINYVPLYFMYIVIIMMEVQYAVIVYNVSQRFCRLNKNLENIFNSGRITDQFKKDLGLACNDLNLNKCYPRHDPEQHSRGFSRRSNNLHGKSFTDNISQLMTVHASLCDTVMLINTAYGVVALMITITCLIHLIITPYFLIMEADGKREPLFLAVQGLWCIFHIWRLFMIVQPTYAATTQGKKTTVLISQLLTMSSNKESRKQLEIFSLQLLHRPLEFSACGLFTLDRTLVTSIAGAVTTYLVILIQFQKEDDTKDNFDNILKNATQMLKNASTLHNFSAGR</sequence>
<dbReference type="PANTHER" id="PTHR21143:SF123">
    <property type="entry name" value="GUSTATORY RECEPTOR FOR SUGAR TASTE 43A-RELATED"/>
    <property type="match status" value="1"/>
</dbReference>
<keyword evidence="10" id="KW-1185">Reference proteome</keyword>
<evidence type="ECO:0000256" key="3">
    <source>
        <dbReference type="ARBA" id="ARBA00022692"/>
    </source>
</evidence>
<accession>A0A151J5V0</accession>
<protein>
    <recommendedName>
        <fullName evidence="8">Gustatory receptor</fullName>
    </recommendedName>
</protein>
<keyword evidence="4 8" id="KW-1133">Transmembrane helix</keyword>
<evidence type="ECO:0000256" key="4">
    <source>
        <dbReference type="ARBA" id="ARBA00022989"/>
    </source>
</evidence>
<dbReference type="EMBL" id="KQ979928">
    <property type="protein sequence ID" value="KYN18607.1"/>
    <property type="molecule type" value="Genomic_DNA"/>
</dbReference>
<keyword evidence="7 8" id="KW-0807">Transducer</keyword>
<dbReference type="GO" id="GO:0007635">
    <property type="term" value="P:chemosensory behavior"/>
    <property type="evidence" value="ECO:0007669"/>
    <property type="project" value="TreeGrafter"/>
</dbReference>
<feature type="transmembrane region" description="Helical" evidence="8">
    <location>
        <begin position="418"/>
        <end position="435"/>
    </location>
</feature>
<dbReference type="GO" id="GO:0005886">
    <property type="term" value="C:plasma membrane"/>
    <property type="evidence" value="ECO:0007669"/>
    <property type="project" value="UniProtKB-SubCell"/>
</dbReference>
<gene>
    <name evidence="9" type="ORF">ALC57_09086</name>
</gene>
<evidence type="ECO:0000256" key="5">
    <source>
        <dbReference type="ARBA" id="ARBA00023136"/>
    </source>
</evidence>
<dbReference type="GO" id="GO:0007165">
    <property type="term" value="P:signal transduction"/>
    <property type="evidence" value="ECO:0007669"/>
    <property type="project" value="UniProtKB-KW"/>
</dbReference>
<feature type="transmembrane region" description="Helical" evidence="8">
    <location>
        <begin position="144"/>
        <end position="168"/>
    </location>
</feature>
<dbReference type="InterPro" id="IPR013604">
    <property type="entry name" value="7TM_chemorcpt"/>
</dbReference>
<evidence type="ECO:0000256" key="7">
    <source>
        <dbReference type="ARBA" id="ARBA00023224"/>
    </source>
</evidence>
<name>A0A151J5V0_9HYME</name>
<evidence type="ECO:0000256" key="8">
    <source>
        <dbReference type="RuleBase" id="RU363108"/>
    </source>
</evidence>
<dbReference type="GO" id="GO:0030425">
    <property type="term" value="C:dendrite"/>
    <property type="evidence" value="ECO:0007669"/>
    <property type="project" value="TreeGrafter"/>
</dbReference>
<proteinExistence type="inferred from homology"/>
<dbReference type="GO" id="GO:0030424">
    <property type="term" value="C:axon"/>
    <property type="evidence" value="ECO:0007669"/>
    <property type="project" value="TreeGrafter"/>
</dbReference>
<feature type="transmembrane region" description="Helical" evidence="8">
    <location>
        <begin position="105"/>
        <end position="124"/>
    </location>
</feature>
<comment type="function">
    <text evidence="8">Gustatory receptor which mediates acceptance or avoidance behavior, depending on its substrates.</text>
</comment>
<comment type="similarity">
    <text evidence="8">Belongs to the insect chemoreceptor superfamily. Gustatory receptor (GR) family.</text>
</comment>
<evidence type="ECO:0000256" key="1">
    <source>
        <dbReference type="ARBA" id="ARBA00004651"/>
    </source>
</evidence>
<feature type="transmembrane region" description="Helical" evidence="8">
    <location>
        <begin position="230"/>
        <end position="253"/>
    </location>
</feature>
<dbReference type="PANTHER" id="PTHR21143">
    <property type="entry name" value="INVERTEBRATE GUSTATORY RECEPTOR"/>
    <property type="match status" value="1"/>
</dbReference>
<keyword evidence="3 8" id="KW-0812">Transmembrane</keyword>
<dbReference type="Proteomes" id="UP000078492">
    <property type="component" value="Unassembled WGS sequence"/>
</dbReference>
<keyword evidence="2 8" id="KW-1003">Cell membrane</keyword>
<keyword evidence="5 8" id="KW-0472">Membrane</keyword>
<dbReference type="GO" id="GO:0043025">
    <property type="term" value="C:neuronal cell body"/>
    <property type="evidence" value="ECO:0007669"/>
    <property type="project" value="TreeGrafter"/>
</dbReference>
<evidence type="ECO:0000256" key="6">
    <source>
        <dbReference type="ARBA" id="ARBA00023170"/>
    </source>
</evidence>
<keyword evidence="6 8" id="KW-0675">Receptor</keyword>
<organism evidence="9 10">
    <name type="scientific">Trachymyrmex cornetzi</name>
    <dbReference type="NCBI Taxonomy" id="471704"/>
    <lineage>
        <taxon>Eukaryota</taxon>
        <taxon>Metazoa</taxon>
        <taxon>Ecdysozoa</taxon>
        <taxon>Arthropoda</taxon>
        <taxon>Hexapoda</taxon>
        <taxon>Insecta</taxon>
        <taxon>Pterygota</taxon>
        <taxon>Neoptera</taxon>
        <taxon>Endopterygota</taxon>
        <taxon>Hymenoptera</taxon>
        <taxon>Apocrita</taxon>
        <taxon>Aculeata</taxon>
        <taxon>Formicoidea</taxon>
        <taxon>Formicidae</taxon>
        <taxon>Myrmicinae</taxon>
        <taxon>Trachymyrmex</taxon>
    </lineage>
</organism>
<comment type="caution">
    <text evidence="8">Lacks conserved residue(s) required for the propagation of feature annotation.</text>
</comment>
<evidence type="ECO:0000313" key="10">
    <source>
        <dbReference type="Proteomes" id="UP000078492"/>
    </source>
</evidence>
<dbReference type="STRING" id="471704.A0A151J5V0"/>
<reference evidence="9 10" key="1">
    <citation type="submission" date="2015-09" db="EMBL/GenBank/DDBJ databases">
        <title>Trachymyrmex cornetzi WGS genome.</title>
        <authorList>
            <person name="Nygaard S."/>
            <person name="Hu H."/>
            <person name="Boomsma J."/>
            <person name="Zhang G."/>
        </authorList>
    </citation>
    <scope>NUCLEOTIDE SEQUENCE [LARGE SCALE GENOMIC DNA]</scope>
    <source>
        <strain evidence="9">Tcor2-1</strain>
        <tissue evidence="9">Whole body</tissue>
    </source>
</reference>
<evidence type="ECO:0000313" key="9">
    <source>
        <dbReference type="EMBL" id="KYN18607.1"/>
    </source>
</evidence>
<dbReference type="AlphaFoldDB" id="A0A151J5V0"/>